<accession>A0AC34FCW8</accession>
<protein>
    <submittedName>
        <fullName evidence="2">Protein kinase domain-containing protein</fullName>
    </submittedName>
</protein>
<evidence type="ECO:0000313" key="1">
    <source>
        <dbReference type="Proteomes" id="UP000887579"/>
    </source>
</evidence>
<reference evidence="2" key="1">
    <citation type="submission" date="2022-11" db="UniProtKB">
        <authorList>
            <consortium name="WormBaseParasite"/>
        </authorList>
    </citation>
    <scope>IDENTIFICATION</scope>
</reference>
<organism evidence="1 2">
    <name type="scientific">Panagrolaimus sp. ES5</name>
    <dbReference type="NCBI Taxonomy" id="591445"/>
    <lineage>
        <taxon>Eukaryota</taxon>
        <taxon>Metazoa</taxon>
        <taxon>Ecdysozoa</taxon>
        <taxon>Nematoda</taxon>
        <taxon>Chromadorea</taxon>
        <taxon>Rhabditida</taxon>
        <taxon>Tylenchina</taxon>
        <taxon>Panagrolaimomorpha</taxon>
        <taxon>Panagrolaimoidea</taxon>
        <taxon>Panagrolaimidae</taxon>
        <taxon>Panagrolaimus</taxon>
    </lineage>
</organism>
<evidence type="ECO:0000313" key="2">
    <source>
        <dbReference type="WBParaSite" id="ES5_v2.g14999.t1"/>
    </source>
</evidence>
<proteinExistence type="predicted"/>
<name>A0AC34FCW8_9BILA</name>
<dbReference type="Proteomes" id="UP000887579">
    <property type="component" value="Unplaced"/>
</dbReference>
<sequence>MIVKKENYNTSLKFIADYYNETTDCDIAIPTKDKRDAIYFITLVVKDYNRNTREITTAFSDYDLRNENLSTEKYLERKFSGIFDNARTITSFDIVNSLSTHYNDPQQVAIFTDDFNYLKGFDSGSLNRENRKINYILYLTSENQTLVENLEKTFYRDKIDKFIHSTFYIMTPNKRENASSENVCNQIKEPPPPLLIWWYWALIFIGCFVVAIGIGILYQIFKKNPVSALLETYQIENKDELKNECDKRRLFKNDFQINFNVVKGHGVSSTVYEAKIKRDLIPNLLKKSMENNTPSEYCIVAAKILNNYEDDEIFEVIGEIQAVQKLGNHDKICTLLGWSTHSSAPCLFFEMMEMDLQSYLISLRKPATNASIKRNEMILCATTFGEKFVVPEFDTKQNIIFLQILWQISQGLEYIASKNIVHRDVAARNILLSHYGNNETFIAKITDFGLCILLDKNTNVYHSTSNKLLPNKWLAIECHLDRMFSQASDVWAFGILMIEIYTCAGNLYPHVGLNELVHYLKNGKRMEKPKNMPQELYDLAFSCWDKNPYSRKSFSKMCLELKMMLREVNSCNSEYVDEWQV</sequence>
<dbReference type="WBParaSite" id="ES5_v2.g14999.t1">
    <property type="protein sequence ID" value="ES5_v2.g14999.t1"/>
    <property type="gene ID" value="ES5_v2.g14999"/>
</dbReference>